<evidence type="ECO:0000313" key="3">
    <source>
        <dbReference type="Proteomes" id="UP001146351"/>
    </source>
</evidence>
<accession>A0A9W9IB57</accession>
<dbReference type="OrthoDB" id="1874341at2759"/>
<dbReference type="GO" id="GO:0031416">
    <property type="term" value="C:NatB complex"/>
    <property type="evidence" value="ECO:0007669"/>
    <property type="project" value="TreeGrafter"/>
</dbReference>
<name>A0A9W9IB57_9EURO</name>
<sequence>MASANDAVFLRRNNQVQDAIDGQNLKQALQLIEKRIKKGEDGRFLKAWRAHVLFRHADETHHKRGIAETLDLCRAEPPTTDLNTLDILFKTLQKVDEQGDIRAGLWDKASKAKPQDLEIQLRWFNTAFEDNDFKSAQKAAMSLQKNFPKERKYYFWAIFLSHLLATDSRSSEMDRKLFGTLAYRMISKAAADVPADPAQLLSSPRAIQTLEELYLFVKILESQDRSDEVVKVLSSENLGIGSRIVQNDTTFLGLKAVNLGVSKQWEEALSFVKSTFTIPDDEEKQKSVLEMDSWEIWNLLIEATRHLTSPGVTAEALEIPERFVALHPKSRNAALARLDLIRCGIDKGEMSTDDLLVSCRKYLDCHKHKPYAFTDIRRVLADNKDGMAEMVQYLENDQSNLATTINALKLNYCLNISGSDGTISKENVDEFVTRCMKLYGNAIGGHELQQNSSDNSKTESRPSDDLCILAVMSLLQLNSLTETQPRVPDTSLVRAAGILVRLLDDSPHNYQALLLLVRIQFLLGAGSLAMTSFSKLSVKQMQYESVAHNLFTRLATIHPHAAPPTSDVAELKDFDPQAALVQALNFFRLSDANTQRFRGRGLEFGTYVNVEELIELRRRLLNSLCRRMYALDVRRAQRIVGGDPMTRYDDLVRESSPSVDTRKYDAFMDCEFIGKPQFEVRMRQGPLPRDNWLASARITDQLFSVLKGIAIQRPLTPETDLPDLSALSLSEAENDQTEVEKEATTIHKQLLRVATFMAGSKVTSSEQADAALGQVEQWLDEKKIYLTLGDNDNSQFITASSVFLQTGTPIAPTWRFLHAVFTLLETLKALSQLVGLASRKSSKTVKLPKERLERVSALTLEVFEMVRSNTRSLKRRLSESGVLTSLIDLVFQGEPSAPYEKELQTVLEGTLDMSSVEVFCGSLMESWEDALDGVMAVKI</sequence>
<dbReference type="Pfam" id="PF09797">
    <property type="entry name" value="NatB_MDM20"/>
    <property type="match status" value="1"/>
</dbReference>
<evidence type="ECO:0000256" key="1">
    <source>
        <dbReference type="ARBA" id="ARBA00006298"/>
    </source>
</evidence>
<keyword evidence="3" id="KW-1185">Reference proteome</keyword>
<dbReference type="PANTHER" id="PTHR22767:SF3">
    <property type="entry name" value="N-ALPHA-ACETYLTRANSFERASE 25, NATB AUXILIARY SUBUNIT"/>
    <property type="match status" value="1"/>
</dbReference>
<dbReference type="Proteomes" id="UP001146351">
    <property type="component" value="Unassembled WGS sequence"/>
</dbReference>
<comment type="caution">
    <text evidence="2">The sequence shown here is derived from an EMBL/GenBank/DDBJ whole genome shotgun (WGS) entry which is preliminary data.</text>
</comment>
<dbReference type="EMBL" id="JAPQKO010000003">
    <property type="protein sequence ID" value="KAJ5172468.1"/>
    <property type="molecule type" value="Genomic_DNA"/>
</dbReference>
<dbReference type="PANTHER" id="PTHR22767">
    <property type="entry name" value="N-TERMINAL ACETYLTRANSFERASE-RELATED"/>
    <property type="match status" value="1"/>
</dbReference>
<organism evidence="2 3">
    <name type="scientific">Penicillium capsulatum</name>
    <dbReference type="NCBI Taxonomy" id="69766"/>
    <lineage>
        <taxon>Eukaryota</taxon>
        <taxon>Fungi</taxon>
        <taxon>Dikarya</taxon>
        <taxon>Ascomycota</taxon>
        <taxon>Pezizomycotina</taxon>
        <taxon>Eurotiomycetes</taxon>
        <taxon>Eurotiomycetidae</taxon>
        <taxon>Eurotiales</taxon>
        <taxon>Aspergillaceae</taxon>
        <taxon>Penicillium</taxon>
    </lineage>
</organism>
<evidence type="ECO:0000313" key="2">
    <source>
        <dbReference type="EMBL" id="KAJ5172468.1"/>
    </source>
</evidence>
<evidence type="ECO:0008006" key="4">
    <source>
        <dbReference type="Google" id="ProtNLM"/>
    </source>
</evidence>
<protein>
    <recommendedName>
        <fullName evidence="4">Cytoskeleton organization protein</fullName>
    </recommendedName>
</protein>
<proteinExistence type="inferred from homology"/>
<reference evidence="2" key="2">
    <citation type="journal article" date="2023" name="IMA Fungus">
        <title>Comparative genomic study of the Penicillium genus elucidates a diverse pangenome and 15 lateral gene transfer events.</title>
        <authorList>
            <person name="Petersen C."/>
            <person name="Sorensen T."/>
            <person name="Nielsen M.R."/>
            <person name="Sondergaard T.E."/>
            <person name="Sorensen J.L."/>
            <person name="Fitzpatrick D.A."/>
            <person name="Frisvad J.C."/>
            <person name="Nielsen K.L."/>
        </authorList>
    </citation>
    <scope>NUCLEOTIDE SEQUENCE</scope>
    <source>
        <strain evidence="2">IBT 21917</strain>
    </source>
</reference>
<reference evidence="2" key="1">
    <citation type="submission" date="2022-11" db="EMBL/GenBank/DDBJ databases">
        <authorList>
            <person name="Petersen C."/>
        </authorList>
    </citation>
    <scope>NUCLEOTIDE SEQUENCE</scope>
    <source>
        <strain evidence="2">IBT 21917</strain>
    </source>
</reference>
<dbReference type="InterPro" id="IPR019183">
    <property type="entry name" value="NAA25_NatB_aux_su"/>
</dbReference>
<comment type="similarity">
    <text evidence="1">Belongs to the MDM20/NAA25 family.</text>
</comment>
<gene>
    <name evidence="2" type="ORF">N7492_005061</name>
</gene>
<dbReference type="AlphaFoldDB" id="A0A9W9IB57"/>